<dbReference type="Gene3D" id="1.10.260.40">
    <property type="entry name" value="lambda repressor-like DNA-binding domains"/>
    <property type="match status" value="1"/>
</dbReference>
<dbReference type="Proteomes" id="UP000286947">
    <property type="component" value="Unassembled WGS sequence"/>
</dbReference>
<dbReference type="AlphaFoldDB" id="A0A433SGC4"/>
<evidence type="ECO:0000313" key="2">
    <source>
        <dbReference type="EMBL" id="RUS67811.1"/>
    </source>
</evidence>
<dbReference type="InterPro" id="IPR010982">
    <property type="entry name" value="Lambda_DNA-bd_dom_sf"/>
</dbReference>
<dbReference type="OrthoDB" id="5298444at2"/>
<dbReference type="SMART" id="SM00530">
    <property type="entry name" value="HTH_XRE"/>
    <property type="match status" value="1"/>
</dbReference>
<keyword evidence="3" id="KW-1185">Reference proteome</keyword>
<name>A0A433SGC4_9BURK</name>
<dbReference type="SUPFAM" id="SSF47413">
    <property type="entry name" value="lambda repressor-like DNA-binding domains"/>
    <property type="match status" value="1"/>
</dbReference>
<protein>
    <recommendedName>
        <fullName evidence="1">HTH cro/C1-type domain-containing protein</fullName>
    </recommendedName>
</protein>
<dbReference type="RefSeq" id="WP_126977506.1">
    <property type="nucleotide sequence ID" value="NZ_PQSP01000001.1"/>
</dbReference>
<feature type="domain" description="HTH cro/C1-type" evidence="1">
    <location>
        <begin position="11"/>
        <end position="64"/>
    </location>
</feature>
<comment type="caution">
    <text evidence="2">The sequence shown here is derived from an EMBL/GenBank/DDBJ whole genome shotgun (WGS) entry which is preliminary data.</text>
</comment>
<evidence type="ECO:0000313" key="3">
    <source>
        <dbReference type="Proteomes" id="UP000286947"/>
    </source>
</evidence>
<dbReference type="GO" id="GO:0003677">
    <property type="term" value="F:DNA binding"/>
    <property type="evidence" value="ECO:0007669"/>
    <property type="project" value="InterPro"/>
</dbReference>
<evidence type="ECO:0000259" key="1">
    <source>
        <dbReference type="PROSITE" id="PS50943"/>
    </source>
</evidence>
<dbReference type="Pfam" id="PF13443">
    <property type="entry name" value="HTH_26"/>
    <property type="match status" value="1"/>
</dbReference>
<sequence>MSTTHELITALKQELKSAQVTYAQLAQMLGMAESSVKRMFSKGDMTLSRIDDICKVLQVDFADLARRIAEAQPELSQLTPEQEKAVVSDKKLLVAAICVLSQWTFEQIVSRYRISEPECVKYFAQLDRLGIIELRPQNRYRLKLGKTFRWQPNGPVMNFFRDHALLDYFSGNFAREDELITLVFGSISPTAAPTLLERLRKVARDFAQQHQADHKLPERDRKGYTIVMAMRGWEVEALKNLNR</sequence>
<gene>
    <name evidence="2" type="ORF">CUZ56_00290</name>
</gene>
<dbReference type="CDD" id="cd00093">
    <property type="entry name" value="HTH_XRE"/>
    <property type="match status" value="1"/>
</dbReference>
<dbReference type="PROSITE" id="PS50943">
    <property type="entry name" value="HTH_CROC1"/>
    <property type="match status" value="1"/>
</dbReference>
<proteinExistence type="predicted"/>
<accession>A0A433SGC4</accession>
<reference evidence="2 3" key="1">
    <citation type="submission" date="2018-01" db="EMBL/GenBank/DDBJ databases">
        <title>Saezia sanguinis gen. nov., sp. nov., in the order Burkholderiales isolated from human blood.</title>
        <authorList>
            <person name="Medina-Pascual M.J."/>
            <person name="Valdezate S."/>
            <person name="Monzon S."/>
            <person name="Cuesta I."/>
            <person name="Carrasco G."/>
            <person name="Villalon P."/>
            <person name="Saez-Nieto J.A."/>
        </authorList>
    </citation>
    <scope>NUCLEOTIDE SEQUENCE [LARGE SCALE GENOMIC DNA]</scope>
    <source>
        <strain evidence="2 3">CNM695-12</strain>
    </source>
</reference>
<organism evidence="2 3">
    <name type="scientific">Saezia sanguinis</name>
    <dbReference type="NCBI Taxonomy" id="1965230"/>
    <lineage>
        <taxon>Bacteria</taxon>
        <taxon>Pseudomonadati</taxon>
        <taxon>Pseudomonadota</taxon>
        <taxon>Betaproteobacteria</taxon>
        <taxon>Burkholderiales</taxon>
        <taxon>Saeziaceae</taxon>
        <taxon>Saezia</taxon>
    </lineage>
</organism>
<dbReference type="EMBL" id="PQSP01000001">
    <property type="protein sequence ID" value="RUS67811.1"/>
    <property type="molecule type" value="Genomic_DNA"/>
</dbReference>
<dbReference type="InterPro" id="IPR001387">
    <property type="entry name" value="Cro/C1-type_HTH"/>
</dbReference>